<dbReference type="InterPro" id="IPR039741">
    <property type="entry name" value="UDP-sugar_pyrophosphorylase"/>
</dbReference>
<evidence type="ECO:0000256" key="4">
    <source>
        <dbReference type="ARBA" id="ARBA00022679"/>
    </source>
</evidence>
<evidence type="ECO:0000256" key="1">
    <source>
        <dbReference type="ARBA" id="ARBA00005208"/>
    </source>
</evidence>
<dbReference type="GO" id="GO:0003977">
    <property type="term" value="F:UDP-N-acetylglucosamine diphosphorylase activity"/>
    <property type="evidence" value="ECO:0007669"/>
    <property type="project" value="UniProtKB-EC"/>
</dbReference>
<dbReference type="EMBL" id="KZ990059">
    <property type="protein sequence ID" value="RKP24739.1"/>
    <property type="molecule type" value="Genomic_DNA"/>
</dbReference>
<evidence type="ECO:0000256" key="2">
    <source>
        <dbReference type="ARBA" id="ARBA00010401"/>
    </source>
</evidence>
<reference evidence="8" key="1">
    <citation type="journal article" date="2018" name="Nat. Microbiol.">
        <title>Leveraging single-cell genomics to expand the fungal tree of life.</title>
        <authorList>
            <person name="Ahrendt S.R."/>
            <person name="Quandt C.A."/>
            <person name="Ciobanu D."/>
            <person name="Clum A."/>
            <person name="Salamov A."/>
            <person name="Andreopoulos B."/>
            <person name="Cheng J.F."/>
            <person name="Woyke T."/>
            <person name="Pelin A."/>
            <person name="Henrissat B."/>
            <person name="Reynolds N.K."/>
            <person name="Benny G.L."/>
            <person name="Smith M.E."/>
            <person name="James T.Y."/>
            <person name="Grigoriev I.V."/>
        </authorList>
    </citation>
    <scope>NUCLEOTIDE SEQUENCE [LARGE SCALE GENOMIC DNA]</scope>
    <source>
        <strain evidence="8">Benny S71-1</strain>
    </source>
</reference>
<dbReference type="EC" id="2.7.7.23" evidence="3"/>
<sequence>MTHPEVAALRESYTKAGQGHLFSFFETLTADQQQALLDQLRPLDVDHLNRIFERATAPVGHAGSVEPLPSDCVASTLDASKAQQDAWQEQGLRLIAQNEVAVILMAGGQGTRLGSSAPKGCYDIQLPSHKSLFQLQAERIRRLQSLARPYRQQPGDVLITWYVMTSAPTRAATEAHFEEHAYFGLDKRNVIFFNQGTLPCFSTDGKILLESAYQLTSAPDGNGGIYPALRNEGILKSLRERNISHVHSYCVDNCLVRVADPAFIGYCAERKADCGVKVVRKVDPDEPVGIVCRRGGAFSVVEYSEIDKELSARRRDDGQLAFGAANIANHYYSVDFLERVSAPEAQLTHHVASKKIKHINTETGELVVPAKPNGIKLEQFVFDVFPLAQNMAVFEVDRAEEFSPLKNAPGTGVDCPETSRRDIVAQHVRFVTAAGGRVVPGAGETAEQMTFEISPLVSYAGEGLAPVQGKTITTPCHRHAHDNDHRLVGATYNCDALVSLPWLAMDSMPRALWVRFGLNWSAKLRFHIDSPPRPVPVGSPPWIYMHTRTYTHPVRVHAAMGHAHDHSYHKVLD</sequence>
<accession>A0A4V1J1E1</accession>
<comment type="pathway">
    <text evidence="1">Nucleotide-sugar biosynthesis; UDP-N-acetyl-alpha-D-glucosamine biosynthesis; UDP-N-acetyl-alpha-D-glucosamine from N-acetyl-alpha-D-glucosamine 1-phosphate: step 1/1.</text>
</comment>
<dbReference type="PANTHER" id="PTHR11952">
    <property type="entry name" value="UDP- GLUCOSE PYROPHOSPHORYLASE"/>
    <property type="match status" value="1"/>
</dbReference>
<evidence type="ECO:0000256" key="3">
    <source>
        <dbReference type="ARBA" id="ARBA00012457"/>
    </source>
</evidence>
<dbReference type="Proteomes" id="UP000278143">
    <property type="component" value="Unassembled WGS sequence"/>
</dbReference>
<evidence type="ECO:0000256" key="5">
    <source>
        <dbReference type="ARBA" id="ARBA00022695"/>
    </source>
</evidence>
<keyword evidence="8" id="KW-1185">Reference proteome</keyword>
<dbReference type="Pfam" id="PF01704">
    <property type="entry name" value="UDPGP"/>
    <property type="match status" value="1"/>
</dbReference>
<dbReference type="FunFam" id="3.90.550.10:FF:000075">
    <property type="entry name" value="Probable UDP-N-acetylglucosamine pyrophosphorylase"/>
    <property type="match status" value="1"/>
</dbReference>
<dbReference type="PANTHER" id="PTHR11952:SF2">
    <property type="entry name" value="LD24639P"/>
    <property type="match status" value="1"/>
</dbReference>
<dbReference type="InterPro" id="IPR029044">
    <property type="entry name" value="Nucleotide-diphossugar_trans"/>
</dbReference>
<comment type="catalytic activity">
    <reaction evidence="6">
        <text>N-acetyl-alpha-D-glucosamine 1-phosphate + UTP + H(+) = UDP-N-acetyl-alpha-D-glucosamine + diphosphate</text>
        <dbReference type="Rhea" id="RHEA:13509"/>
        <dbReference type="ChEBI" id="CHEBI:15378"/>
        <dbReference type="ChEBI" id="CHEBI:33019"/>
        <dbReference type="ChEBI" id="CHEBI:46398"/>
        <dbReference type="ChEBI" id="CHEBI:57705"/>
        <dbReference type="ChEBI" id="CHEBI:57776"/>
        <dbReference type="EC" id="2.7.7.23"/>
    </reaction>
</comment>
<evidence type="ECO:0000256" key="6">
    <source>
        <dbReference type="ARBA" id="ARBA00048493"/>
    </source>
</evidence>
<gene>
    <name evidence="7" type="ORF">SYNPS1DRAFT_33154</name>
</gene>
<dbReference type="AlphaFoldDB" id="A0A4V1J1E1"/>
<organism evidence="7 8">
    <name type="scientific">Syncephalis pseudoplumigaleata</name>
    <dbReference type="NCBI Taxonomy" id="1712513"/>
    <lineage>
        <taxon>Eukaryota</taxon>
        <taxon>Fungi</taxon>
        <taxon>Fungi incertae sedis</taxon>
        <taxon>Zoopagomycota</taxon>
        <taxon>Zoopagomycotina</taxon>
        <taxon>Zoopagomycetes</taxon>
        <taxon>Zoopagales</taxon>
        <taxon>Piptocephalidaceae</taxon>
        <taxon>Syncephalis</taxon>
    </lineage>
</organism>
<dbReference type="GO" id="GO:0006048">
    <property type="term" value="P:UDP-N-acetylglucosamine biosynthetic process"/>
    <property type="evidence" value="ECO:0007669"/>
    <property type="project" value="TreeGrafter"/>
</dbReference>
<protein>
    <recommendedName>
        <fullName evidence="3">UDP-N-acetylglucosamine diphosphorylase</fullName>
        <ecNumber evidence="3">2.7.7.23</ecNumber>
    </recommendedName>
</protein>
<evidence type="ECO:0000313" key="7">
    <source>
        <dbReference type="EMBL" id="RKP24739.1"/>
    </source>
</evidence>
<keyword evidence="5" id="KW-0548">Nucleotidyltransferase</keyword>
<dbReference type="SUPFAM" id="SSF53448">
    <property type="entry name" value="Nucleotide-diphospho-sugar transferases"/>
    <property type="match status" value="1"/>
</dbReference>
<dbReference type="Gene3D" id="3.90.550.10">
    <property type="entry name" value="Spore Coat Polysaccharide Biosynthesis Protein SpsA, Chain A"/>
    <property type="match status" value="1"/>
</dbReference>
<name>A0A4V1J1E1_9FUNG</name>
<dbReference type="OrthoDB" id="532420at2759"/>
<proteinExistence type="inferred from homology"/>
<evidence type="ECO:0000313" key="8">
    <source>
        <dbReference type="Proteomes" id="UP000278143"/>
    </source>
</evidence>
<comment type="similarity">
    <text evidence="2">Belongs to the UDPGP type 1 family.</text>
</comment>
<keyword evidence="4 7" id="KW-0808">Transferase</keyword>
<dbReference type="CDD" id="cd04193">
    <property type="entry name" value="UDPGlcNAc_PPase"/>
    <property type="match status" value="1"/>
</dbReference>
<dbReference type="InterPro" id="IPR002618">
    <property type="entry name" value="UDPGP_fam"/>
</dbReference>